<comment type="similarity">
    <text evidence="2">Belongs to the PTEN phosphatase protein family.</text>
</comment>
<dbReference type="CDD" id="cd14509">
    <property type="entry name" value="PTP_PTEN"/>
    <property type="match status" value="1"/>
</dbReference>
<feature type="domain" description="C2 tensin-type" evidence="11">
    <location>
        <begin position="504"/>
        <end position="631"/>
    </location>
</feature>
<dbReference type="Gene3D" id="2.60.40.1110">
    <property type="match status" value="1"/>
</dbReference>
<feature type="compositionally biased region" description="Acidic residues" evidence="7">
    <location>
        <begin position="275"/>
        <end position="286"/>
    </location>
</feature>
<accession>A0A7R9UGF2</accession>
<dbReference type="GO" id="GO:0005509">
    <property type="term" value="F:calcium ion binding"/>
    <property type="evidence" value="ECO:0007669"/>
    <property type="project" value="InterPro"/>
</dbReference>
<gene>
    <name evidence="12" type="ORF">PPYR1160_LOCUS15145</name>
</gene>
<feature type="region of interest" description="Disordered" evidence="7">
    <location>
        <begin position="270"/>
        <end position="296"/>
    </location>
</feature>
<dbReference type="Gene3D" id="3.90.190.10">
    <property type="entry name" value="Protein tyrosine phosphatase superfamily"/>
    <property type="match status" value="1"/>
</dbReference>
<evidence type="ECO:0000256" key="6">
    <source>
        <dbReference type="ARBA" id="ARBA00023273"/>
    </source>
</evidence>
<dbReference type="SUPFAM" id="SSF52799">
    <property type="entry name" value="(Phosphotyrosine protein) phosphatases II"/>
    <property type="match status" value="1"/>
</dbReference>
<dbReference type="InterPro" id="IPR002048">
    <property type="entry name" value="EF_hand_dom"/>
</dbReference>
<evidence type="ECO:0000313" key="12">
    <source>
        <dbReference type="EMBL" id="CAD8265642.1"/>
    </source>
</evidence>
<evidence type="ECO:0000259" key="9">
    <source>
        <dbReference type="PROSITE" id="PS50222"/>
    </source>
</evidence>
<protein>
    <recommendedName>
        <fullName evidence="13">Phosphatidylinositol-3,4,5-trisphosphate 3-phosphatase</fullName>
    </recommendedName>
</protein>
<evidence type="ECO:0000259" key="8">
    <source>
        <dbReference type="PROSITE" id="PS50056"/>
    </source>
</evidence>
<evidence type="ECO:0000259" key="11">
    <source>
        <dbReference type="PROSITE" id="PS51182"/>
    </source>
</evidence>
<evidence type="ECO:0000256" key="7">
    <source>
        <dbReference type="SAM" id="MobiDB-lite"/>
    </source>
</evidence>
<reference evidence="12" key="1">
    <citation type="submission" date="2021-01" db="EMBL/GenBank/DDBJ databases">
        <authorList>
            <person name="Corre E."/>
            <person name="Pelletier E."/>
            <person name="Niang G."/>
            <person name="Scheremetjew M."/>
            <person name="Finn R."/>
            <person name="Kale V."/>
            <person name="Holt S."/>
            <person name="Cochrane G."/>
            <person name="Meng A."/>
            <person name="Brown T."/>
            <person name="Cohen L."/>
        </authorList>
    </citation>
    <scope>NUCLEOTIDE SEQUENCE</scope>
    <source>
        <strain evidence="12">CCMP2078</strain>
    </source>
</reference>
<name>A0A7R9UGF2_9STRA</name>
<dbReference type="InterPro" id="IPR029023">
    <property type="entry name" value="Tensin_phosphatase"/>
</dbReference>
<dbReference type="PROSITE" id="PS00383">
    <property type="entry name" value="TYR_PHOSPHATASE_1"/>
    <property type="match status" value="1"/>
</dbReference>
<dbReference type="GO" id="GO:0004721">
    <property type="term" value="F:phosphoprotein phosphatase activity"/>
    <property type="evidence" value="ECO:0007669"/>
    <property type="project" value="UniProtKB-KW"/>
</dbReference>
<feature type="region of interest" description="Disordered" evidence="7">
    <location>
        <begin position="402"/>
        <end position="496"/>
    </location>
</feature>
<dbReference type="GO" id="GO:0016314">
    <property type="term" value="F:phosphatidylinositol-3,4,5-trisphosphate 3-phosphatase activity"/>
    <property type="evidence" value="ECO:0007669"/>
    <property type="project" value="TreeGrafter"/>
</dbReference>
<feature type="compositionally biased region" description="Polar residues" evidence="7">
    <location>
        <begin position="444"/>
        <end position="454"/>
    </location>
</feature>
<dbReference type="EMBL" id="HBEA01019921">
    <property type="protein sequence ID" value="CAD8265642.1"/>
    <property type="molecule type" value="Transcribed_RNA"/>
</dbReference>
<keyword evidence="4" id="KW-0904">Protein phosphatase</keyword>
<evidence type="ECO:0000256" key="4">
    <source>
        <dbReference type="ARBA" id="ARBA00022912"/>
    </source>
</evidence>
<dbReference type="PROSITE" id="PS51182">
    <property type="entry name" value="C2_TENSIN"/>
    <property type="match status" value="1"/>
</dbReference>
<dbReference type="SMART" id="SM01326">
    <property type="entry name" value="PTEN_C2"/>
    <property type="match status" value="1"/>
</dbReference>
<dbReference type="GO" id="GO:0006629">
    <property type="term" value="P:lipid metabolic process"/>
    <property type="evidence" value="ECO:0007669"/>
    <property type="project" value="UniProtKB-KW"/>
</dbReference>
<dbReference type="GO" id="GO:0005829">
    <property type="term" value="C:cytosol"/>
    <property type="evidence" value="ECO:0007669"/>
    <property type="project" value="TreeGrafter"/>
</dbReference>
<evidence type="ECO:0000256" key="3">
    <source>
        <dbReference type="ARBA" id="ARBA00022801"/>
    </source>
</evidence>
<feature type="compositionally biased region" description="Basic and acidic residues" evidence="7">
    <location>
        <begin position="422"/>
        <end position="436"/>
    </location>
</feature>
<evidence type="ECO:0000256" key="2">
    <source>
        <dbReference type="ARBA" id="ARBA00007881"/>
    </source>
</evidence>
<sequence>MNSPAVLPEGAISGRPQSNSAAQKPFFRRSVDARDLNAAAKATAKHQHALTDRVRGIVSREKRRFKAEGYDLDLSYITSRIIAMGFPASDFESIYRNNAEDVYDFFEEHHAGRYKLYNLCSERSYPQERFHGRVARFPFDDHNPPPLSLILPFCKDVQAWLEENPENVAAIHCKAGKGRTGVMICAYLLYAREWNRPDEVMQFFGFARTNNQKGVTIPSQRRFISYFSRLLDAWDQQESGQMELPPATLDSRHGSRLRVENLEEMKKIRDHLQSGEEDDSDTEEEDKAAASAQRMSVHEPLTIPQDALLDRERLAAESLGNLKKACLRYDVDFSGFLEKQEYVTAIFDAVTEEQEESSADDDGGVGRSATRLHPIYNPRAMPSRVHSLVQVFESITHGDEAVADPAEEEDVPDAELALNQRKQKDEVRRTLQDARREVRRRSQPVAQESPQEEGSPSRKPKPKFPAPPVPTQRRKPPPVSSTEGKGPSQLTLLSFPERGAPGPPVALAIVEIVLHGLPKTLIGSYEPIFTIRCGEIEYNSHELFEARRFQQGEQPIIPLPGLAVIEEVLVVFYIKTMIGNVEKLFQCWFHTSFVEGNQLYLTKGELDKACRDKHHKKFPRDFALEIRFEDLDEDATEEAALARKSPHSVMEGAS</sequence>
<dbReference type="InterPro" id="IPR029021">
    <property type="entry name" value="Prot-tyrosine_phosphatase-like"/>
</dbReference>
<proteinExistence type="inferred from homology"/>
<dbReference type="InterPro" id="IPR000387">
    <property type="entry name" value="Tyr_Pase_dom"/>
</dbReference>
<dbReference type="InterPro" id="IPR035892">
    <property type="entry name" value="C2_domain_sf"/>
</dbReference>
<dbReference type="InterPro" id="IPR016130">
    <property type="entry name" value="Tyr_Pase_AS"/>
</dbReference>
<feature type="domain" description="EF-hand" evidence="9">
    <location>
        <begin position="317"/>
        <end position="352"/>
    </location>
</feature>
<dbReference type="InterPro" id="IPR003595">
    <property type="entry name" value="Tyr_Pase_cat"/>
</dbReference>
<dbReference type="SUPFAM" id="SSF49562">
    <property type="entry name" value="C2 domain (Calcium/lipid-binding domain, CaLB)"/>
    <property type="match status" value="1"/>
</dbReference>
<dbReference type="InterPro" id="IPR045101">
    <property type="entry name" value="PTP_PTEN"/>
</dbReference>
<comment type="subcellular location">
    <subcellularLocation>
        <location evidence="1">Cell projection</location>
        <location evidence="1">Neuron projection</location>
    </subcellularLocation>
</comment>
<feature type="domain" description="Phosphatase tensin-type" evidence="10">
    <location>
        <begin position="63"/>
        <end position="234"/>
    </location>
</feature>
<keyword evidence="5" id="KW-0443">Lipid metabolism</keyword>
<feature type="region of interest" description="Disordered" evidence="7">
    <location>
        <begin position="1"/>
        <end position="24"/>
    </location>
</feature>
<evidence type="ECO:0000259" key="10">
    <source>
        <dbReference type="PROSITE" id="PS51181"/>
    </source>
</evidence>
<dbReference type="InterPro" id="IPR014020">
    <property type="entry name" value="Tensin_C2-dom"/>
</dbReference>
<dbReference type="Pfam" id="PF22785">
    <property type="entry name" value="Tc-R-P"/>
    <property type="match status" value="1"/>
</dbReference>
<dbReference type="SMART" id="SM01301">
    <property type="entry name" value="PTPlike_phytase"/>
    <property type="match status" value="1"/>
</dbReference>
<evidence type="ECO:0000256" key="5">
    <source>
        <dbReference type="ARBA" id="ARBA00023098"/>
    </source>
</evidence>
<keyword evidence="6" id="KW-0966">Cell projection</keyword>
<dbReference type="PROSITE" id="PS50222">
    <property type="entry name" value="EF_HAND_2"/>
    <property type="match status" value="1"/>
</dbReference>
<dbReference type="AlphaFoldDB" id="A0A7R9UGF2"/>
<feature type="compositionally biased region" description="Acidic residues" evidence="7">
    <location>
        <begin position="402"/>
        <end position="413"/>
    </location>
</feature>
<organism evidence="12">
    <name type="scientific">Pinguiococcus pyrenoidosus</name>
    <dbReference type="NCBI Taxonomy" id="172671"/>
    <lineage>
        <taxon>Eukaryota</taxon>
        <taxon>Sar</taxon>
        <taxon>Stramenopiles</taxon>
        <taxon>Ochrophyta</taxon>
        <taxon>Pinguiophyceae</taxon>
        <taxon>Pinguiochrysidales</taxon>
        <taxon>Pinguiochrysidaceae</taxon>
        <taxon>Pinguiococcus</taxon>
    </lineage>
</organism>
<dbReference type="PANTHER" id="PTHR12305">
    <property type="entry name" value="PHOSPHATASE WITH HOMOLOGY TO TENSIN"/>
    <property type="match status" value="1"/>
</dbReference>
<evidence type="ECO:0000256" key="1">
    <source>
        <dbReference type="ARBA" id="ARBA00004487"/>
    </source>
</evidence>
<dbReference type="InterPro" id="IPR051281">
    <property type="entry name" value="Dual-spec_lipid-protein_phosph"/>
</dbReference>
<dbReference type="Pfam" id="PF10409">
    <property type="entry name" value="PTEN_C2"/>
    <property type="match status" value="1"/>
</dbReference>
<dbReference type="PROSITE" id="PS50056">
    <property type="entry name" value="TYR_PHOSPHATASE_2"/>
    <property type="match status" value="1"/>
</dbReference>
<feature type="domain" description="Tyrosine specific protein phosphatases" evidence="8">
    <location>
        <begin position="151"/>
        <end position="222"/>
    </location>
</feature>
<dbReference type="FunFam" id="3.90.190.10:FF:000029">
    <property type="entry name" value="Phosphatidylinositol 3,4,5-trisphosphate 3-phosphatase and dual-specificity protein phosphatase PTEN"/>
    <property type="match status" value="1"/>
</dbReference>
<keyword evidence="3" id="KW-0378">Hydrolase</keyword>
<evidence type="ECO:0008006" key="13">
    <source>
        <dbReference type="Google" id="ProtNLM"/>
    </source>
</evidence>
<dbReference type="PROSITE" id="PS51181">
    <property type="entry name" value="PPASE_TENSIN"/>
    <property type="match status" value="1"/>
</dbReference>
<feature type="compositionally biased region" description="Polar residues" evidence="7">
    <location>
        <begin position="480"/>
        <end position="492"/>
    </location>
</feature>
<dbReference type="SMART" id="SM00404">
    <property type="entry name" value="PTPc_motif"/>
    <property type="match status" value="1"/>
</dbReference>